<dbReference type="Pfam" id="PF11042">
    <property type="entry name" value="DUF2750"/>
    <property type="match status" value="1"/>
</dbReference>
<gene>
    <name evidence="1" type="ORF">SAMN04488540_106116</name>
</gene>
<evidence type="ECO:0000313" key="1">
    <source>
        <dbReference type="EMBL" id="SDJ26102.1"/>
    </source>
</evidence>
<dbReference type="InterPro" id="IPR021284">
    <property type="entry name" value="DUF2750"/>
</dbReference>
<dbReference type="AlphaFoldDB" id="A0A1G8SA57"/>
<accession>A0A1G8SA57</accession>
<evidence type="ECO:0000313" key="2">
    <source>
        <dbReference type="Proteomes" id="UP000199527"/>
    </source>
</evidence>
<keyword evidence="2" id="KW-1185">Reference proteome</keyword>
<proteinExistence type="predicted"/>
<organism evidence="1 2">
    <name type="scientific">Ferrimonas sediminum</name>
    <dbReference type="NCBI Taxonomy" id="718193"/>
    <lineage>
        <taxon>Bacteria</taxon>
        <taxon>Pseudomonadati</taxon>
        <taxon>Pseudomonadota</taxon>
        <taxon>Gammaproteobacteria</taxon>
        <taxon>Alteromonadales</taxon>
        <taxon>Ferrimonadaceae</taxon>
        <taxon>Ferrimonas</taxon>
    </lineage>
</organism>
<dbReference type="EMBL" id="FNEM01000006">
    <property type="protein sequence ID" value="SDJ26102.1"/>
    <property type="molecule type" value="Genomic_DNA"/>
</dbReference>
<dbReference type="Proteomes" id="UP000199527">
    <property type="component" value="Unassembled WGS sequence"/>
</dbReference>
<evidence type="ECO:0008006" key="3">
    <source>
        <dbReference type="Google" id="ProtNLM"/>
    </source>
</evidence>
<dbReference type="RefSeq" id="WP_090365023.1">
    <property type="nucleotide sequence ID" value="NZ_FNEM01000006.1"/>
</dbReference>
<sequence>MINMNTVSDTVKRFVDATFEGRGFWGLTKGDEWVICDSAQFENADVLPLWSSESAAREHCVEEWEEYEVAMIPLEDFFEIWLNELNQDGVLIGCDWQLSLDGEEIDAMELAKLYQA</sequence>
<dbReference type="OrthoDB" id="5916942at2"/>
<reference evidence="2" key="1">
    <citation type="submission" date="2016-10" db="EMBL/GenBank/DDBJ databases">
        <authorList>
            <person name="Varghese N."/>
            <person name="Submissions S."/>
        </authorList>
    </citation>
    <scope>NUCLEOTIDE SEQUENCE [LARGE SCALE GENOMIC DNA]</scope>
    <source>
        <strain evidence="2">DSM 23317</strain>
    </source>
</reference>
<protein>
    <recommendedName>
        <fullName evidence="3">DUF2750 domain-containing protein</fullName>
    </recommendedName>
</protein>
<name>A0A1G8SA57_9GAMM</name>